<sequence>MATHLAAVATGKDQPFEIQDRQTRMPGPGELLIGVKSIALNSIDYKCRDTGFAVASFPAVMGSDVGGVVLKAGTNVPSTFKPGTRVSAFAPAFFQRCAPDYGAFQQKVIIPARNVTPIPDTISFNEAATMPMAVVTTWSGWWTIGLPRNTAFSPSDKQGMLVWGGSSSVGSMVVQSAKLLGFTVYATASAKNHEYVKSLGADRVFDHKDPSVEQSMIDAAKGDGLTFQYGYDAVGALQSCQNILKELKGSGPAHLASATPLMPGSPTTDGIDTKFVVASLEEEEQAEQFSFWMNVWLKEKLEKNEIVPSPKIQVVEGGLHGINKGLAILKAGVSCTKLVIEI</sequence>
<evidence type="ECO:0000313" key="2">
    <source>
        <dbReference type="Proteomes" id="UP001497680"/>
    </source>
</evidence>
<gene>
    <name evidence="1" type="ORF">F4821DRAFT_250254</name>
</gene>
<comment type="caution">
    <text evidence="1">The sequence shown here is derived from an EMBL/GenBank/DDBJ whole genome shotgun (WGS) entry which is preliminary data.</text>
</comment>
<proteinExistence type="predicted"/>
<protein>
    <submittedName>
        <fullName evidence="1">GroES-like protein</fullName>
    </submittedName>
</protein>
<evidence type="ECO:0000313" key="1">
    <source>
        <dbReference type="EMBL" id="KAI6081026.1"/>
    </source>
</evidence>
<reference evidence="1 2" key="1">
    <citation type="journal article" date="2022" name="New Phytol.">
        <title>Ecological generalism drives hyperdiversity of secondary metabolite gene clusters in xylarialean endophytes.</title>
        <authorList>
            <person name="Franco M.E.E."/>
            <person name="Wisecaver J.H."/>
            <person name="Arnold A.E."/>
            <person name="Ju Y.M."/>
            <person name="Slot J.C."/>
            <person name="Ahrendt S."/>
            <person name="Moore L.P."/>
            <person name="Eastman K.E."/>
            <person name="Scott K."/>
            <person name="Konkel Z."/>
            <person name="Mondo S.J."/>
            <person name="Kuo A."/>
            <person name="Hayes R.D."/>
            <person name="Haridas S."/>
            <person name="Andreopoulos B."/>
            <person name="Riley R."/>
            <person name="LaButti K."/>
            <person name="Pangilinan J."/>
            <person name="Lipzen A."/>
            <person name="Amirebrahimi M."/>
            <person name="Yan J."/>
            <person name="Adam C."/>
            <person name="Keymanesh K."/>
            <person name="Ng V."/>
            <person name="Louie K."/>
            <person name="Northen T."/>
            <person name="Drula E."/>
            <person name="Henrissat B."/>
            <person name="Hsieh H.M."/>
            <person name="Youens-Clark K."/>
            <person name="Lutzoni F."/>
            <person name="Miadlikowska J."/>
            <person name="Eastwood D.C."/>
            <person name="Hamelin R.C."/>
            <person name="Grigoriev I.V."/>
            <person name="U'Ren J.M."/>
        </authorList>
    </citation>
    <scope>NUCLEOTIDE SEQUENCE [LARGE SCALE GENOMIC DNA]</scope>
    <source>
        <strain evidence="1 2">ER1909</strain>
    </source>
</reference>
<keyword evidence="2" id="KW-1185">Reference proteome</keyword>
<accession>A0ACC0CKZ9</accession>
<dbReference type="EMBL" id="MU394411">
    <property type="protein sequence ID" value="KAI6081026.1"/>
    <property type="molecule type" value="Genomic_DNA"/>
</dbReference>
<dbReference type="Proteomes" id="UP001497680">
    <property type="component" value="Unassembled WGS sequence"/>
</dbReference>
<organism evidence="1 2">
    <name type="scientific">Hypoxylon rubiginosum</name>
    <dbReference type="NCBI Taxonomy" id="110542"/>
    <lineage>
        <taxon>Eukaryota</taxon>
        <taxon>Fungi</taxon>
        <taxon>Dikarya</taxon>
        <taxon>Ascomycota</taxon>
        <taxon>Pezizomycotina</taxon>
        <taxon>Sordariomycetes</taxon>
        <taxon>Xylariomycetidae</taxon>
        <taxon>Xylariales</taxon>
        <taxon>Hypoxylaceae</taxon>
        <taxon>Hypoxylon</taxon>
    </lineage>
</organism>
<name>A0ACC0CKZ9_9PEZI</name>